<gene>
    <name evidence="1" type="ORF">SERLADRAFT_473272</name>
</gene>
<dbReference type="SUPFAM" id="SSF50405">
    <property type="entry name" value="Actin-crosslinking proteins"/>
    <property type="match status" value="1"/>
</dbReference>
<organism>
    <name type="scientific">Serpula lacrymans var. lacrymans (strain S7.9)</name>
    <name type="common">Dry rot fungus</name>
    <dbReference type="NCBI Taxonomy" id="578457"/>
    <lineage>
        <taxon>Eukaryota</taxon>
        <taxon>Fungi</taxon>
        <taxon>Dikarya</taxon>
        <taxon>Basidiomycota</taxon>
        <taxon>Agaricomycotina</taxon>
        <taxon>Agaricomycetes</taxon>
        <taxon>Agaricomycetidae</taxon>
        <taxon>Boletales</taxon>
        <taxon>Coniophorineae</taxon>
        <taxon>Serpulaceae</taxon>
        <taxon>Serpula</taxon>
    </lineage>
</organism>
<proteinExistence type="predicted"/>
<dbReference type="GeneID" id="18820280"/>
<dbReference type="Proteomes" id="UP000008064">
    <property type="component" value="Unassembled WGS sequence"/>
</dbReference>
<dbReference type="KEGG" id="sla:SERLADRAFT_473272"/>
<name>F8P2R2_SERL9</name>
<accession>F8P2R2</accession>
<dbReference type="HOGENOM" id="CLU_149503_0_0_1"/>
<dbReference type="OrthoDB" id="2605301at2759"/>
<dbReference type="Gene3D" id="2.80.10.50">
    <property type="match status" value="1"/>
</dbReference>
<reference evidence="1" key="1">
    <citation type="submission" date="2011-04" db="EMBL/GenBank/DDBJ databases">
        <title>Evolution of plant cell wall degrading machinery underlies the functional diversity of forest fungi.</title>
        <authorList>
            <consortium name="US DOE Joint Genome Institute (JGI-PGF)"/>
            <person name="Eastwood D.C."/>
            <person name="Floudas D."/>
            <person name="Binder M."/>
            <person name="Majcherczyk A."/>
            <person name="Schneider P."/>
            <person name="Aerts A."/>
            <person name="Asiegbu F.O."/>
            <person name="Baker S.E."/>
            <person name="Barry K."/>
            <person name="Bendiksby M."/>
            <person name="Blumentritt M."/>
            <person name="Coutinho P.M."/>
            <person name="Cullen D."/>
            <person name="Cullen D."/>
            <person name="Gathman A."/>
            <person name="Goodell B."/>
            <person name="Henrissat B."/>
            <person name="Ihrmark K."/>
            <person name="Kauserud H."/>
            <person name="Kohler A."/>
            <person name="LaButti K."/>
            <person name="Lapidus A."/>
            <person name="Lavin J.L."/>
            <person name="Lee Y.-H."/>
            <person name="Lindquist E."/>
            <person name="Lilly W."/>
            <person name="Lucas S."/>
            <person name="Morin E."/>
            <person name="Murat C."/>
            <person name="Oguiza J.A."/>
            <person name="Park J."/>
            <person name="Pisabarro A.G."/>
            <person name="Riley R."/>
            <person name="Rosling A."/>
            <person name="Salamov A."/>
            <person name="Schmidt O."/>
            <person name="Schmutz J."/>
            <person name="Skrede I."/>
            <person name="Stenlid J."/>
            <person name="Wiebenga A."/>
            <person name="Xie X."/>
            <person name="Kues U."/>
            <person name="Hibbett D.S."/>
            <person name="Hoffmeister D."/>
            <person name="Hogberg N."/>
            <person name="Martin F."/>
            <person name="Grigoriev I.V."/>
            <person name="Watkinson S.C."/>
        </authorList>
    </citation>
    <scope>NUCLEOTIDE SEQUENCE</scope>
    <source>
        <strain evidence="1">S7.9</strain>
    </source>
</reference>
<dbReference type="EMBL" id="GL945437">
    <property type="protein sequence ID" value="EGO22447.1"/>
    <property type="molecule type" value="Genomic_DNA"/>
</dbReference>
<evidence type="ECO:0000313" key="1">
    <source>
        <dbReference type="EMBL" id="EGO22447.1"/>
    </source>
</evidence>
<protein>
    <submittedName>
        <fullName evidence="1">Uncharacterized protein</fullName>
    </submittedName>
</protein>
<dbReference type="RefSeq" id="XP_007320985.1">
    <property type="nucleotide sequence ID" value="XM_007320923.1"/>
</dbReference>
<sequence>MDTVITPLKGGFAIKSNDGRYLKVIGEGLAFRDQIYDSSAKFTTERTSNQQNVLKGNNGKYVRIYETNKFDIKCDAKDQRDALSVGSLFLADSFVNFTITNQASLGGRTVFMSSEVGSVSYSPSIRAKDFEDVSCRFTVSYVLS</sequence>
<dbReference type="InterPro" id="IPR008999">
    <property type="entry name" value="Actin-crosslinking"/>
</dbReference>
<dbReference type="AlphaFoldDB" id="F8P2R2"/>